<dbReference type="PANTHER" id="PTHR21240:SF19">
    <property type="entry name" value="CATALYTIC_ HYDROLASE"/>
    <property type="match status" value="1"/>
</dbReference>
<sequence length="290" mass="31726">MDLSELTAIDVHTHAEVSSQGHASLDEDLDAASSAYFKVEARKRRPTLQEMAAYYRERKMAAVVFTVDAESATGTAPVPNEEVAEAAAAHPDVLIPFASVDPFRGKAGVRQARRLVEEYGVKGFKFHPSIQGFFPNDRSLAYALYEVVEETGCVALFHTGQTGIGAGVPGGGGIRLKYSNPMHVDDVAADFPHLKIILAHPSFPWQDEALAVATHKPGVHIDLSGWSPKYFPPQLVHYANTLLKDKVLFGSDFPVLTPDRWLADFAKLAIKDEVRPKILKENAARLLGLK</sequence>
<reference evidence="3 4" key="1">
    <citation type="submission" date="2022-05" db="EMBL/GenBank/DDBJ databases">
        <authorList>
            <person name="Zhou X."/>
            <person name="Li K."/>
            <person name="Man Y."/>
        </authorList>
    </citation>
    <scope>NUCLEOTIDE SEQUENCE [LARGE SCALE GENOMIC DNA]</scope>
    <source>
        <strain evidence="3 4">MS405</strain>
    </source>
</reference>
<dbReference type="InterPro" id="IPR032466">
    <property type="entry name" value="Metal_Hydrolase"/>
</dbReference>
<organism evidence="3 4">
    <name type="scientific">Streptomyces durmitorensis</name>
    <dbReference type="NCBI Taxonomy" id="319947"/>
    <lineage>
        <taxon>Bacteria</taxon>
        <taxon>Bacillati</taxon>
        <taxon>Actinomycetota</taxon>
        <taxon>Actinomycetes</taxon>
        <taxon>Kitasatosporales</taxon>
        <taxon>Streptomycetaceae</taxon>
        <taxon>Streptomyces</taxon>
    </lineage>
</organism>
<dbReference type="Pfam" id="PF04909">
    <property type="entry name" value="Amidohydro_2"/>
    <property type="match status" value="1"/>
</dbReference>
<gene>
    <name evidence="3" type="ORF">M4V62_05260</name>
</gene>
<keyword evidence="4" id="KW-1185">Reference proteome</keyword>
<evidence type="ECO:0000313" key="3">
    <source>
        <dbReference type="EMBL" id="UQT61379.1"/>
    </source>
</evidence>
<accession>A0ABY4Q6U5</accession>
<dbReference type="Proteomes" id="UP000829992">
    <property type="component" value="Chromosome"/>
</dbReference>
<dbReference type="CDD" id="cd01292">
    <property type="entry name" value="metallo-dependent_hydrolases"/>
    <property type="match status" value="1"/>
</dbReference>
<dbReference type="InterPro" id="IPR032465">
    <property type="entry name" value="ACMSD"/>
</dbReference>
<evidence type="ECO:0000313" key="4">
    <source>
        <dbReference type="Proteomes" id="UP000829992"/>
    </source>
</evidence>
<dbReference type="SUPFAM" id="SSF51556">
    <property type="entry name" value="Metallo-dependent hydrolases"/>
    <property type="match status" value="1"/>
</dbReference>
<dbReference type="EMBL" id="CP097289">
    <property type="protein sequence ID" value="UQT61379.1"/>
    <property type="molecule type" value="Genomic_DNA"/>
</dbReference>
<dbReference type="RefSeq" id="WP_249592696.1">
    <property type="nucleotide sequence ID" value="NZ_BAAAQL010000002.1"/>
</dbReference>
<dbReference type="PANTHER" id="PTHR21240">
    <property type="entry name" value="2-AMINO-3-CARBOXYLMUCONATE-6-SEMIALDEHYDE DECARBOXYLASE"/>
    <property type="match status" value="1"/>
</dbReference>
<protein>
    <submittedName>
        <fullName evidence="3">Amidohydrolase family protein</fullName>
    </submittedName>
</protein>
<evidence type="ECO:0000256" key="1">
    <source>
        <dbReference type="ARBA" id="ARBA00023239"/>
    </source>
</evidence>
<keyword evidence="1" id="KW-0456">Lyase</keyword>
<name>A0ABY4Q6U5_9ACTN</name>
<proteinExistence type="predicted"/>
<feature type="domain" description="Amidohydrolase-related" evidence="2">
    <location>
        <begin position="9"/>
        <end position="289"/>
    </location>
</feature>
<evidence type="ECO:0000259" key="2">
    <source>
        <dbReference type="Pfam" id="PF04909"/>
    </source>
</evidence>
<dbReference type="InterPro" id="IPR006680">
    <property type="entry name" value="Amidohydro-rel"/>
</dbReference>
<dbReference type="Gene3D" id="3.20.20.140">
    <property type="entry name" value="Metal-dependent hydrolases"/>
    <property type="match status" value="1"/>
</dbReference>